<keyword evidence="3 5" id="KW-1133">Transmembrane helix</keyword>
<dbReference type="EMBL" id="CM007379">
    <property type="protein sequence ID" value="OIV91551.1"/>
    <property type="molecule type" value="Genomic_DNA"/>
</dbReference>
<dbReference type="STRING" id="3871.A0A4P1QPB1"/>
<protein>
    <submittedName>
        <fullName evidence="6">Uncharacterized protein</fullName>
    </submittedName>
</protein>
<feature type="transmembrane region" description="Helical" evidence="5">
    <location>
        <begin position="12"/>
        <end position="31"/>
    </location>
</feature>
<feature type="transmembrane region" description="Helical" evidence="5">
    <location>
        <begin position="74"/>
        <end position="101"/>
    </location>
</feature>
<dbReference type="SUPFAM" id="SSF103481">
    <property type="entry name" value="Multidrug resistance efflux transporter EmrE"/>
    <property type="match status" value="1"/>
</dbReference>
<comment type="subcellular location">
    <subcellularLocation>
        <location evidence="1">Membrane</location>
        <topology evidence="1">Multi-pass membrane protein</topology>
    </subcellularLocation>
</comment>
<keyword evidence="4 5" id="KW-0472">Membrane</keyword>
<evidence type="ECO:0000313" key="6">
    <source>
        <dbReference type="EMBL" id="OIV91551.1"/>
    </source>
</evidence>
<dbReference type="GO" id="GO:0016020">
    <property type="term" value="C:membrane"/>
    <property type="evidence" value="ECO:0007669"/>
    <property type="project" value="InterPro"/>
</dbReference>
<evidence type="ECO:0000256" key="5">
    <source>
        <dbReference type="SAM" id="Phobius"/>
    </source>
</evidence>
<proteinExistence type="predicted"/>
<dbReference type="Gramene" id="OIV91551">
    <property type="protein sequence ID" value="OIV91551"/>
    <property type="gene ID" value="TanjilG_08963"/>
</dbReference>
<dbReference type="GO" id="GO:0022857">
    <property type="term" value="F:transmembrane transporter activity"/>
    <property type="evidence" value="ECO:0007669"/>
    <property type="project" value="InterPro"/>
</dbReference>
<name>A0A4P1QPB1_LUPAN</name>
<evidence type="ECO:0000256" key="3">
    <source>
        <dbReference type="ARBA" id="ARBA00022989"/>
    </source>
</evidence>
<dbReference type="InterPro" id="IPR030184">
    <property type="entry name" value="WAT1-related"/>
</dbReference>
<dbReference type="Proteomes" id="UP000188354">
    <property type="component" value="Chromosome LG19"/>
</dbReference>
<dbReference type="PANTHER" id="PTHR31218">
    <property type="entry name" value="WAT1-RELATED PROTEIN"/>
    <property type="match status" value="1"/>
</dbReference>
<feature type="transmembrane region" description="Helical" evidence="5">
    <location>
        <begin position="174"/>
        <end position="193"/>
    </location>
</feature>
<sequence length="246" mass="26739">MKSICNVLHGLKPVMLMVMVQVASTIVNVLYKLAINDGMSVTVATAYRLAFASAFIVPLALISERGSLFQNLFYGALALTSATFVSAIYNLVPAITFILAIFSGNKLVGVLCAIASCFSYALWLILQGIVGSGLEIVVIAWCIHMRGPLFASVFNPLMLVLVAVAASLMLNENLYLGSVVGAVMIVCGLYMVLWGKRKEMKNMTQLVPSEILEEAEAIEVVVDNDKCDYHNQTSTIKNVDKDLDYL</sequence>
<keyword evidence="7" id="KW-1185">Reference proteome</keyword>
<accession>A0A4P1QPB1</accession>
<dbReference type="AlphaFoldDB" id="A0A4P1QPB1"/>
<keyword evidence="2 5" id="KW-0812">Transmembrane</keyword>
<feature type="transmembrane region" description="Helical" evidence="5">
    <location>
        <begin position="147"/>
        <end position="168"/>
    </location>
</feature>
<reference evidence="6 7" key="1">
    <citation type="journal article" date="2017" name="Plant Biotechnol. J.">
        <title>A comprehensive draft genome sequence for lupin (Lupinus angustifolius), an emerging health food: insights into plant-microbe interactions and legume evolution.</title>
        <authorList>
            <person name="Hane J.K."/>
            <person name="Ming Y."/>
            <person name="Kamphuis L.G."/>
            <person name="Nelson M.N."/>
            <person name="Garg G."/>
            <person name="Atkins C.A."/>
            <person name="Bayer P.E."/>
            <person name="Bravo A."/>
            <person name="Bringans S."/>
            <person name="Cannon S."/>
            <person name="Edwards D."/>
            <person name="Foley R."/>
            <person name="Gao L.L."/>
            <person name="Harrison M.J."/>
            <person name="Huang W."/>
            <person name="Hurgobin B."/>
            <person name="Li S."/>
            <person name="Liu C.W."/>
            <person name="McGrath A."/>
            <person name="Morahan G."/>
            <person name="Murray J."/>
            <person name="Weller J."/>
            <person name="Jian J."/>
            <person name="Singh K.B."/>
        </authorList>
    </citation>
    <scope>NUCLEOTIDE SEQUENCE [LARGE SCALE GENOMIC DNA]</scope>
    <source>
        <strain evidence="7">cv. Tanjil</strain>
        <tissue evidence="6">Whole plant</tissue>
    </source>
</reference>
<evidence type="ECO:0000256" key="1">
    <source>
        <dbReference type="ARBA" id="ARBA00004141"/>
    </source>
</evidence>
<feature type="transmembrane region" description="Helical" evidence="5">
    <location>
        <begin position="43"/>
        <end position="62"/>
    </location>
</feature>
<evidence type="ECO:0000313" key="7">
    <source>
        <dbReference type="Proteomes" id="UP000188354"/>
    </source>
</evidence>
<organism evidence="6 7">
    <name type="scientific">Lupinus angustifolius</name>
    <name type="common">Narrow-leaved blue lupine</name>
    <dbReference type="NCBI Taxonomy" id="3871"/>
    <lineage>
        <taxon>Eukaryota</taxon>
        <taxon>Viridiplantae</taxon>
        <taxon>Streptophyta</taxon>
        <taxon>Embryophyta</taxon>
        <taxon>Tracheophyta</taxon>
        <taxon>Spermatophyta</taxon>
        <taxon>Magnoliopsida</taxon>
        <taxon>eudicotyledons</taxon>
        <taxon>Gunneridae</taxon>
        <taxon>Pentapetalae</taxon>
        <taxon>rosids</taxon>
        <taxon>fabids</taxon>
        <taxon>Fabales</taxon>
        <taxon>Fabaceae</taxon>
        <taxon>Papilionoideae</taxon>
        <taxon>50 kb inversion clade</taxon>
        <taxon>genistoids sensu lato</taxon>
        <taxon>core genistoids</taxon>
        <taxon>Genisteae</taxon>
        <taxon>Lupinus</taxon>
    </lineage>
</organism>
<dbReference type="InterPro" id="IPR037185">
    <property type="entry name" value="EmrE-like"/>
</dbReference>
<gene>
    <name evidence="6" type="ORF">TanjilG_08963</name>
</gene>
<evidence type="ECO:0000256" key="4">
    <source>
        <dbReference type="ARBA" id="ARBA00023136"/>
    </source>
</evidence>
<evidence type="ECO:0000256" key="2">
    <source>
        <dbReference type="ARBA" id="ARBA00022692"/>
    </source>
</evidence>